<keyword evidence="9" id="KW-1185">Reference proteome</keyword>
<feature type="transmembrane region" description="Helical" evidence="6">
    <location>
        <begin position="220"/>
        <end position="242"/>
    </location>
</feature>
<feature type="transmembrane region" description="Helical" evidence="6">
    <location>
        <begin position="182"/>
        <end position="208"/>
    </location>
</feature>
<evidence type="ECO:0000256" key="4">
    <source>
        <dbReference type="ARBA" id="ARBA00023136"/>
    </source>
</evidence>
<sequence>MSNTTQSLTNDQLDMVAAVCINLSFLARKFWDSKTLDVVHAFSQFYLEYPNATDQQIIGFSGARLSDLDILRSFLGGSDEIRDSVDWVSSPDVSPYLPRTPGTGHILVPIFWVFTILTTTVLGLRLWSRQSIAGGIRTYDWIMVLGYVMTLAHGSTALYHAININTSSQFWDYSWNQIALQQAMYMALDVLYPFAALVIKCSLLLFYYNLSTSPARYLKITIWATFAFATATAIAAAGYSLFKCTPVAFWTEWFNSVCDSHQTIPYLATGSAMILADLIIWLMPVPLVMSLKLYRRERIAAVFTFSLGIL</sequence>
<name>A0AAV9UYV0_9PEZI</name>
<dbReference type="Pfam" id="PF20684">
    <property type="entry name" value="Fung_rhodopsin"/>
    <property type="match status" value="1"/>
</dbReference>
<evidence type="ECO:0000313" key="9">
    <source>
        <dbReference type="Proteomes" id="UP001375240"/>
    </source>
</evidence>
<evidence type="ECO:0000313" key="8">
    <source>
        <dbReference type="EMBL" id="KAK6352713.1"/>
    </source>
</evidence>
<evidence type="ECO:0000259" key="7">
    <source>
        <dbReference type="Pfam" id="PF20684"/>
    </source>
</evidence>
<organism evidence="8 9">
    <name type="scientific">Orbilia brochopaga</name>
    <dbReference type="NCBI Taxonomy" id="3140254"/>
    <lineage>
        <taxon>Eukaryota</taxon>
        <taxon>Fungi</taxon>
        <taxon>Dikarya</taxon>
        <taxon>Ascomycota</taxon>
        <taxon>Pezizomycotina</taxon>
        <taxon>Orbiliomycetes</taxon>
        <taxon>Orbiliales</taxon>
        <taxon>Orbiliaceae</taxon>
        <taxon>Orbilia</taxon>
    </lineage>
</organism>
<gene>
    <name evidence="8" type="ORF">TWF696_004716</name>
</gene>
<proteinExistence type="inferred from homology"/>
<evidence type="ECO:0000256" key="3">
    <source>
        <dbReference type="ARBA" id="ARBA00022989"/>
    </source>
</evidence>
<evidence type="ECO:0000256" key="5">
    <source>
        <dbReference type="ARBA" id="ARBA00038359"/>
    </source>
</evidence>
<feature type="domain" description="Rhodopsin" evidence="7">
    <location>
        <begin position="124"/>
        <end position="309"/>
    </location>
</feature>
<dbReference type="InterPro" id="IPR049326">
    <property type="entry name" value="Rhodopsin_dom_fungi"/>
</dbReference>
<keyword evidence="3 6" id="KW-1133">Transmembrane helix</keyword>
<dbReference type="GO" id="GO:0016020">
    <property type="term" value="C:membrane"/>
    <property type="evidence" value="ECO:0007669"/>
    <property type="project" value="UniProtKB-SubCell"/>
</dbReference>
<keyword evidence="2 6" id="KW-0812">Transmembrane</keyword>
<evidence type="ECO:0000256" key="1">
    <source>
        <dbReference type="ARBA" id="ARBA00004141"/>
    </source>
</evidence>
<feature type="transmembrane region" description="Helical" evidence="6">
    <location>
        <begin position="139"/>
        <end position="162"/>
    </location>
</feature>
<dbReference type="AlphaFoldDB" id="A0AAV9UYV0"/>
<keyword evidence="4 6" id="KW-0472">Membrane</keyword>
<comment type="caution">
    <text evidence="8">The sequence shown here is derived from an EMBL/GenBank/DDBJ whole genome shotgun (WGS) entry which is preliminary data.</text>
</comment>
<dbReference type="EMBL" id="JAVHNQ010000003">
    <property type="protein sequence ID" value="KAK6352713.1"/>
    <property type="molecule type" value="Genomic_DNA"/>
</dbReference>
<feature type="transmembrane region" description="Helical" evidence="6">
    <location>
        <begin position="264"/>
        <end position="288"/>
    </location>
</feature>
<reference evidence="8 9" key="1">
    <citation type="submission" date="2019-10" db="EMBL/GenBank/DDBJ databases">
        <authorList>
            <person name="Palmer J.M."/>
        </authorList>
    </citation>
    <scope>NUCLEOTIDE SEQUENCE [LARGE SCALE GENOMIC DNA]</scope>
    <source>
        <strain evidence="8 9">TWF696</strain>
    </source>
</reference>
<feature type="transmembrane region" description="Helical" evidence="6">
    <location>
        <begin position="106"/>
        <end position="127"/>
    </location>
</feature>
<dbReference type="Proteomes" id="UP001375240">
    <property type="component" value="Unassembled WGS sequence"/>
</dbReference>
<dbReference type="PANTHER" id="PTHR33048:SF129">
    <property type="entry name" value="INTEGRAL MEMBRANE PROTEIN-RELATED"/>
    <property type="match status" value="1"/>
</dbReference>
<dbReference type="InterPro" id="IPR052337">
    <property type="entry name" value="SAT4-like"/>
</dbReference>
<accession>A0AAV9UYV0</accession>
<dbReference type="PANTHER" id="PTHR33048">
    <property type="entry name" value="PTH11-LIKE INTEGRAL MEMBRANE PROTEIN (AFU_ORTHOLOGUE AFUA_5G11245)"/>
    <property type="match status" value="1"/>
</dbReference>
<evidence type="ECO:0000256" key="2">
    <source>
        <dbReference type="ARBA" id="ARBA00022692"/>
    </source>
</evidence>
<comment type="subcellular location">
    <subcellularLocation>
        <location evidence="1">Membrane</location>
        <topology evidence="1">Multi-pass membrane protein</topology>
    </subcellularLocation>
</comment>
<protein>
    <recommendedName>
        <fullName evidence="7">Rhodopsin domain-containing protein</fullName>
    </recommendedName>
</protein>
<comment type="similarity">
    <text evidence="5">Belongs to the SAT4 family.</text>
</comment>
<evidence type="ECO:0000256" key="6">
    <source>
        <dbReference type="SAM" id="Phobius"/>
    </source>
</evidence>